<dbReference type="CDD" id="cd01671">
    <property type="entry name" value="CARD"/>
    <property type="match status" value="1"/>
</dbReference>
<dbReference type="Gene3D" id="3.80.10.10">
    <property type="entry name" value="Ribonuclease Inhibitor"/>
    <property type="match status" value="1"/>
</dbReference>
<keyword evidence="6" id="KW-0547">Nucleotide-binding</keyword>
<dbReference type="GO" id="GO:0061702">
    <property type="term" value="C:canonical inflammasome complex"/>
    <property type="evidence" value="ECO:0007669"/>
    <property type="project" value="UniProtKB-SubCell"/>
</dbReference>
<sequence length="962" mass="110296">MPCPGYEQTHTRTGEHDVTACPVRHDVGLGDHFPEKASEEELRFTLGTSTSQGWSDYQISSFALNVNMADEDETNKDINEKLLIENRPNIIDALMYNPANVFDEARAKRVLCREDSDEVTSEKSNKDKIRKCLDIVEGKGEECAKIFVTILANHRSSYPRLGSWIKDDRRREEASVHEAEIILQDLQDDKLLFFLKMKKTLLSEELWKEFPSLCDAVREAELIPKCELKVFEEFKRNKSNNRMNFLLDLIMEEGAETSRSFCTILLHDEGMKGLMLQMMKNLETDETNVELRVWGKAQEELKEELLKNFRIMRDYNVTIGEGTRLEDRFVEPVIVKSKPEIEIELQEHEMMKPNRKYNLKNADEDRFTMEDLFQQKEPWVLHVNKVLMFGGPGIGKSMLCKKLVVDWAGGDGKIKSKFDFVILLKCRNLNHISTETTLRTILLNEHPSLKEVVDDLMENAFRVLLVLDALDELKHPLDFDNVCKSAQEARKVGSIIAGLLQSTLLSRGTLLVTTRLMGLQWLQYVDYDPKCTCMVEIVGFSREKTEEYFQKFYLDEDKANQVLQHLSENEVLSSLCFNPVFCWITATCLSGYFDCNEGSTHDPGPKTMTELFSLYLHLHLKHHGGESITSSTGSLISLCGLAFHGVKERKILFSDEDLKSDGITNIPPAFLSEVFLKTEVESVCHYEFFHLTVQEFFAALYFLLPQCIESVDEVFVTSKKKDDDRFQIVQQFLSGLLAHKPRATLGKHFKLSTKPKDKIHSWLKEHKHKDLNCFHCVYELQDVEFTKTMMNNVKFEKLTQNMTSPLYCTVVVYALQAANKPVGLWSVKLGPMDHKQIMKILAPAFPLCEKLVFNGQSIGDEGLEILMKSLVNNPRRLKVLGLERCNLSTKSQPVLKDLKNIINLEVLNLSMNAIRDEGLEGLMEGLKFQTSLRILRLWECKLTNKVWAYPGGPEEHHQLGGT</sequence>
<comment type="subcellular location">
    <subcellularLocation>
        <location evidence="1">Inflammasome</location>
    </subcellularLocation>
</comment>
<reference evidence="15" key="2">
    <citation type="submission" date="2025-09" db="UniProtKB">
        <authorList>
            <consortium name="Ensembl"/>
        </authorList>
    </citation>
    <scope>IDENTIFICATION</scope>
</reference>
<keyword evidence="16" id="KW-1185">Reference proteome</keyword>
<dbReference type="SUPFAM" id="SSF52540">
    <property type="entry name" value="P-loop containing nucleoside triphosphate hydrolases"/>
    <property type="match status" value="1"/>
</dbReference>
<feature type="domain" description="CARD" evidence="13">
    <location>
        <begin position="75"/>
        <end position="151"/>
    </location>
</feature>
<dbReference type="InterPro" id="IPR001611">
    <property type="entry name" value="Leu-rich_rpt"/>
</dbReference>
<dbReference type="Pfam" id="PF17776">
    <property type="entry name" value="NLRC4_HD2"/>
    <property type="match status" value="1"/>
</dbReference>
<evidence type="ECO:0000259" key="13">
    <source>
        <dbReference type="PROSITE" id="PS50209"/>
    </source>
</evidence>
<dbReference type="Proteomes" id="UP000694388">
    <property type="component" value="Unplaced"/>
</dbReference>
<dbReference type="Gene3D" id="3.40.50.300">
    <property type="entry name" value="P-loop containing nucleotide triphosphate hydrolases"/>
    <property type="match status" value="1"/>
</dbReference>
<keyword evidence="12" id="KW-1271">Inflammasome</keyword>
<organism evidence="15 16">
    <name type="scientific">Eptatretus burgeri</name>
    <name type="common">Inshore hagfish</name>
    <dbReference type="NCBI Taxonomy" id="7764"/>
    <lineage>
        <taxon>Eukaryota</taxon>
        <taxon>Metazoa</taxon>
        <taxon>Chordata</taxon>
        <taxon>Craniata</taxon>
        <taxon>Vertebrata</taxon>
        <taxon>Cyclostomata</taxon>
        <taxon>Myxini</taxon>
        <taxon>Myxiniformes</taxon>
        <taxon>Myxinidae</taxon>
        <taxon>Eptatretinae</taxon>
        <taxon>Eptatretus</taxon>
    </lineage>
</organism>
<dbReference type="SUPFAM" id="SSF52047">
    <property type="entry name" value="RNI-like"/>
    <property type="match status" value="1"/>
</dbReference>
<dbReference type="Pfam" id="PF00619">
    <property type="entry name" value="CARD"/>
    <property type="match status" value="1"/>
</dbReference>
<name>A0A8C4N9W0_EPTBU</name>
<evidence type="ECO:0000256" key="2">
    <source>
        <dbReference type="ARBA" id="ARBA00008665"/>
    </source>
</evidence>
<dbReference type="InterPro" id="IPR032675">
    <property type="entry name" value="LRR_dom_sf"/>
</dbReference>
<dbReference type="InterPro" id="IPR011029">
    <property type="entry name" value="DEATH-like_dom_sf"/>
</dbReference>
<dbReference type="GeneTree" id="ENSGT00940000159520"/>
<evidence type="ECO:0000256" key="12">
    <source>
        <dbReference type="ARBA" id="ARBA00023233"/>
    </source>
</evidence>
<dbReference type="InterPro" id="IPR001315">
    <property type="entry name" value="CARD"/>
</dbReference>
<dbReference type="Pfam" id="PF17779">
    <property type="entry name" value="WHD_NOD2"/>
    <property type="match status" value="1"/>
</dbReference>
<evidence type="ECO:0000256" key="6">
    <source>
        <dbReference type="ARBA" id="ARBA00022741"/>
    </source>
</evidence>
<dbReference type="InterPro" id="IPR027417">
    <property type="entry name" value="P-loop_NTPase"/>
</dbReference>
<dbReference type="AlphaFoldDB" id="A0A8C4N9W0"/>
<feature type="domain" description="NACHT" evidence="14">
    <location>
        <begin position="384"/>
        <end position="515"/>
    </location>
</feature>
<dbReference type="Gene3D" id="1.10.533.10">
    <property type="entry name" value="Death Domain, Fas"/>
    <property type="match status" value="1"/>
</dbReference>
<keyword evidence="3" id="KW-0963">Cytoplasm</keyword>
<dbReference type="Ensembl" id="ENSEBUT00000003726.1">
    <property type="protein sequence ID" value="ENSEBUP00000003356.1"/>
    <property type="gene ID" value="ENSEBUG00000002447.1"/>
</dbReference>
<dbReference type="PROSITE" id="PS50837">
    <property type="entry name" value="NACHT"/>
    <property type="match status" value="1"/>
</dbReference>
<evidence type="ECO:0000256" key="4">
    <source>
        <dbReference type="ARBA" id="ARBA00022588"/>
    </source>
</evidence>
<evidence type="ECO:0000313" key="16">
    <source>
        <dbReference type="Proteomes" id="UP000694388"/>
    </source>
</evidence>
<evidence type="ECO:0000313" key="15">
    <source>
        <dbReference type="Ensembl" id="ENSEBUP00000003356.1"/>
    </source>
</evidence>
<evidence type="ECO:0000256" key="3">
    <source>
        <dbReference type="ARBA" id="ARBA00022490"/>
    </source>
</evidence>
<dbReference type="InterPro" id="IPR041075">
    <property type="entry name" value="NOD1/2_WH"/>
</dbReference>
<dbReference type="GO" id="GO:0042981">
    <property type="term" value="P:regulation of apoptotic process"/>
    <property type="evidence" value="ECO:0007669"/>
    <property type="project" value="InterPro"/>
</dbReference>
<evidence type="ECO:0000256" key="9">
    <source>
        <dbReference type="ARBA" id="ARBA00022843"/>
    </source>
</evidence>
<accession>A0A8C4N9W0</accession>
<evidence type="ECO:0000256" key="7">
    <source>
        <dbReference type="ARBA" id="ARBA00022801"/>
    </source>
</evidence>
<reference evidence="15" key="1">
    <citation type="submission" date="2025-08" db="UniProtKB">
        <authorList>
            <consortium name="Ensembl"/>
        </authorList>
    </citation>
    <scope>IDENTIFICATION</scope>
</reference>
<proteinExistence type="inferred from homology"/>
<evidence type="ECO:0000256" key="8">
    <source>
        <dbReference type="ARBA" id="ARBA00022840"/>
    </source>
</evidence>
<evidence type="ECO:0000256" key="10">
    <source>
        <dbReference type="ARBA" id="ARBA00022859"/>
    </source>
</evidence>
<evidence type="ECO:0000256" key="11">
    <source>
        <dbReference type="ARBA" id="ARBA00023198"/>
    </source>
</evidence>
<evidence type="ECO:0000256" key="1">
    <source>
        <dbReference type="ARBA" id="ARBA00004110"/>
    </source>
</evidence>
<dbReference type="GO" id="GO:0005524">
    <property type="term" value="F:ATP binding"/>
    <property type="evidence" value="ECO:0007669"/>
    <property type="project" value="UniProtKB-KW"/>
</dbReference>
<protein>
    <submittedName>
        <fullName evidence="15">Uncharacterized protein</fullName>
    </submittedName>
</protein>
<comment type="similarity">
    <text evidence="2">Belongs to the NLRP family.</text>
</comment>
<dbReference type="PANTHER" id="PTHR45690">
    <property type="entry name" value="NACHT, LRR AND PYD DOMAINS-CONTAINING PROTEIN 12"/>
    <property type="match status" value="1"/>
</dbReference>
<dbReference type="GO" id="GO:0045087">
    <property type="term" value="P:innate immune response"/>
    <property type="evidence" value="ECO:0007669"/>
    <property type="project" value="UniProtKB-KW"/>
</dbReference>
<keyword evidence="7" id="KW-0378">Hydrolase</keyword>
<dbReference type="PROSITE" id="PS50209">
    <property type="entry name" value="CARD"/>
    <property type="match status" value="1"/>
</dbReference>
<dbReference type="InterPro" id="IPR050637">
    <property type="entry name" value="NLRP_innate_immun_reg"/>
</dbReference>
<keyword evidence="8" id="KW-0067">ATP-binding</keyword>
<dbReference type="SUPFAM" id="SSF47986">
    <property type="entry name" value="DEATH domain"/>
    <property type="match status" value="1"/>
</dbReference>
<dbReference type="InterPro" id="IPR041267">
    <property type="entry name" value="NLRP_HD2"/>
</dbReference>
<dbReference type="PROSITE" id="PS51450">
    <property type="entry name" value="LRR"/>
    <property type="match status" value="1"/>
</dbReference>
<evidence type="ECO:0000256" key="5">
    <source>
        <dbReference type="ARBA" id="ARBA00022737"/>
    </source>
</evidence>
<keyword evidence="11" id="KW-0395">Inflammatory response</keyword>
<dbReference type="Pfam" id="PF05729">
    <property type="entry name" value="NACHT"/>
    <property type="match status" value="1"/>
</dbReference>
<evidence type="ECO:0000259" key="14">
    <source>
        <dbReference type="PROSITE" id="PS50837"/>
    </source>
</evidence>
<dbReference type="PANTHER" id="PTHR45690:SF19">
    <property type="entry name" value="NACHT, LRR AND PYD DOMAINS-CONTAINING PROTEIN 3"/>
    <property type="match status" value="1"/>
</dbReference>
<dbReference type="InterPro" id="IPR007111">
    <property type="entry name" value="NACHT_NTPase"/>
</dbReference>
<keyword evidence="5" id="KW-0677">Repeat</keyword>
<keyword evidence="10" id="KW-0391">Immunity</keyword>
<dbReference type="GO" id="GO:0006954">
    <property type="term" value="P:inflammatory response"/>
    <property type="evidence" value="ECO:0007669"/>
    <property type="project" value="UniProtKB-KW"/>
</dbReference>
<keyword evidence="9" id="KW-0832">Ubl conjugation</keyword>
<keyword evidence="4" id="KW-0399">Innate immunity</keyword>